<dbReference type="InterPro" id="IPR023346">
    <property type="entry name" value="Lysozyme-like_dom_sf"/>
</dbReference>
<comment type="similarity">
    <text evidence="3">In the C-terminal section; belongs to the transpeptidase family.</text>
</comment>
<comment type="similarity">
    <text evidence="4">In the N-terminal section; belongs to the glycosyltransferase 51 family.</text>
</comment>
<evidence type="ECO:0000256" key="2">
    <source>
        <dbReference type="ARBA" id="ARBA00004752"/>
    </source>
</evidence>
<comment type="pathway">
    <text evidence="2">Cell wall biogenesis; peptidoglycan biosynthesis.</text>
</comment>
<dbReference type="Proteomes" id="UP000199729">
    <property type="component" value="Chromosome"/>
</dbReference>
<evidence type="ECO:0000256" key="10">
    <source>
        <dbReference type="ARBA" id="ARBA00023268"/>
    </source>
</evidence>
<dbReference type="InterPro" id="IPR009647">
    <property type="entry name" value="PBP_C"/>
</dbReference>
<dbReference type="SUPFAM" id="SSF53955">
    <property type="entry name" value="Lysozyme-like"/>
    <property type="match status" value="1"/>
</dbReference>
<dbReference type="Gene3D" id="1.10.3810.10">
    <property type="entry name" value="Biosynthetic peptidoglycan transglycosylase-like"/>
    <property type="match status" value="1"/>
</dbReference>
<name>A0A221KIR4_VITFI</name>
<dbReference type="RefSeq" id="WP_089417794.1">
    <property type="nucleotide sequence ID" value="NZ_CP022423.1"/>
</dbReference>
<dbReference type="GO" id="GO:0008658">
    <property type="term" value="F:penicillin binding"/>
    <property type="evidence" value="ECO:0007669"/>
    <property type="project" value="InterPro"/>
</dbReference>
<dbReference type="EC" id="2.4.99.28" evidence="11"/>
<feature type="domain" description="Penicillin-binding C-terminal" evidence="15">
    <location>
        <begin position="661"/>
        <end position="739"/>
    </location>
</feature>
<keyword evidence="7" id="KW-0328">Glycosyltransferase</keyword>
<protein>
    <recommendedName>
        <fullName evidence="11">peptidoglycan glycosyltransferase</fullName>
        <ecNumber evidence="11">2.4.99.28</ecNumber>
    </recommendedName>
</protein>
<dbReference type="SUPFAM" id="SSF56601">
    <property type="entry name" value="beta-lactamase/transpeptidase-like"/>
    <property type="match status" value="1"/>
</dbReference>
<dbReference type="GO" id="GO:0006508">
    <property type="term" value="P:proteolysis"/>
    <property type="evidence" value="ECO:0007669"/>
    <property type="project" value="UniProtKB-KW"/>
</dbReference>
<evidence type="ECO:0000259" key="13">
    <source>
        <dbReference type="Pfam" id="PF00905"/>
    </source>
</evidence>
<evidence type="ECO:0000256" key="9">
    <source>
        <dbReference type="ARBA" id="ARBA00022801"/>
    </source>
</evidence>
<dbReference type="PANTHER" id="PTHR32282">
    <property type="entry name" value="BINDING PROTEIN TRANSPEPTIDASE, PUTATIVE-RELATED"/>
    <property type="match status" value="1"/>
</dbReference>
<dbReference type="GO" id="GO:0009252">
    <property type="term" value="P:peptidoglycan biosynthetic process"/>
    <property type="evidence" value="ECO:0007669"/>
    <property type="project" value="UniProtKB-UniPathway"/>
</dbReference>
<dbReference type="GO" id="GO:0030288">
    <property type="term" value="C:outer membrane-bounded periplasmic space"/>
    <property type="evidence" value="ECO:0007669"/>
    <property type="project" value="TreeGrafter"/>
</dbReference>
<dbReference type="OrthoDB" id="9766909at2"/>
<evidence type="ECO:0000313" key="17">
    <source>
        <dbReference type="Proteomes" id="UP000199729"/>
    </source>
</evidence>
<dbReference type="Pfam" id="PF06832">
    <property type="entry name" value="BiPBP_C"/>
    <property type="match status" value="1"/>
</dbReference>
<evidence type="ECO:0000256" key="7">
    <source>
        <dbReference type="ARBA" id="ARBA00022676"/>
    </source>
</evidence>
<keyword evidence="17" id="KW-1185">Reference proteome</keyword>
<dbReference type="EMBL" id="CP022423">
    <property type="protein sequence ID" value="ASM78932.1"/>
    <property type="molecule type" value="Genomic_DNA"/>
</dbReference>
<dbReference type="AlphaFoldDB" id="A0A221KIR4"/>
<gene>
    <name evidence="16" type="ORF">VITFI_CDS3155</name>
</gene>
<keyword evidence="8" id="KW-0808">Transferase</keyword>
<keyword evidence="5" id="KW-0121">Carboxypeptidase</keyword>
<comment type="catalytic activity">
    <reaction evidence="12">
        <text>[GlcNAc-(1-&gt;4)-Mur2Ac(oyl-L-Ala-gamma-D-Glu-L-Lys-D-Ala-D-Ala)](n)-di-trans,octa-cis-undecaprenyl diphosphate + beta-D-GlcNAc-(1-&gt;4)-Mur2Ac(oyl-L-Ala-gamma-D-Glu-L-Lys-D-Ala-D-Ala)-di-trans,octa-cis-undecaprenyl diphosphate = [GlcNAc-(1-&gt;4)-Mur2Ac(oyl-L-Ala-gamma-D-Glu-L-Lys-D-Ala-D-Ala)](n+1)-di-trans,octa-cis-undecaprenyl diphosphate + di-trans,octa-cis-undecaprenyl diphosphate + H(+)</text>
        <dbReference type="Rhea" id="RHEA:23708"/>
        <dbReference type="Rhea" id="RHEA-COMP:9602"/>
        <dbReference type="Rhea" id="RHEA-COMP:9603"/>
        <dbReference type="ChEBI" id="CHEBI:15378"/>
        <dbReference type="ChEBI" id="CHEBI:58405"/>
        <dbReference type="ChEBI" id="CHEBI:60033"/>
        <dbReference type="ChEBI" id="CHEBI:78435"/>
        <dbReference type="EC" id="2.4.99.28"/>
    </reaction>
</comment>
<sequence>MRGSGVTRGGWAAWRHGLVGLGLALLAGGVHADEVPSFAEVKAAYRPSDLPVLDRQGRPLATLRVDERARRLGWVALEDMSPALLSALVHSEDRRFWEHSGVDWSALARSAWRNLFNQRTQGGSTLTMQLAGLLDQELARPRGGRSVGQKLGQMGTAQVIDARWRKADVLEAYLNLVPLRGELVGVNAATQTLFGKHVSGLDAQEAAVLAALVRAPNASAERVATRACELLGSLAGATVATQRGTSASSPVKPPLDLGEQRCRGLPTLTANALARKGVPALGEQLAPHAARLAWRQAQATPTTTPPAALRTTLDADVQRLALSALREQLTALRQREVDDGAVVVLDNTSGAVLAWVGSIGQGAGAPAVDAVQARRQPGSTLKPFVYGLAFERHLLTPASLLHDEPTQLGTGGAGLYLPQNYNKRYQGWVSARVALASSLNIPAVRVGAMLGPEAMFERFNRLGLALSHTAGFHGHALALGTAEVTLADLTNAYRTLANHGRWAPWQLLAPPAARRAPAPYTVMPAAVAWLVADILADNTARALTFGFDSPLVTRGWAAVKTGTSKDMRDNWCIGFTDRYTVGVWVGNANGAPMRHVSGVTGAAPVWRTLVQALHARTPSRAPRSPAGVVTWPLPVAGGEVQPTALLAGTEPRHHLPNAQVKASAHREAFGIRSPVDGSVFALDPDIPPRVQRILLEGAAGEWWLDGKRLGRSTPAGWPWAPWPGHHVLELRDESGQRVLAQVRFEVRGAVVRATARR</sequence>
<dbReference type="InterPro" id="IPR001264">
    <property type="entry name" value="Glyco_trans_51"/>
</dbReference>
<keyword evidence="9" id="KW-0378">Hydrolase</keyword>
<keyword evidence="6" id="KW-0645">Protease</keyword>
<dbReference type="InterPro" id="IPR036950">
    <property type="entry name" value="PBP_transglycosylase"/>
</dbReference>
<evidence type="ECO:0000256" key="5">
    <source>
        <dbReference type="ARBA" id="ARBA00022645"/>
    </source>
</evidence>
<dbReference type="GO" id="GO:0004180">
    <property type="term" value="F:carboxypeptidase activity"/>
    <property type="evidence" value="ECO:0007669"/>
    <property type="project" value="UniProtKB-KW"/>
</dbReference>
<evidence type="ECO:0000256" key="12">
    <source>
        <dbReference type="ARBA" id="ARBA00049902"/>
    </source>
</evidence>
<comment type="subcellular location">
    <subcellularLocation>
        <location evidence="1">Cell inner membrane</location>
        <topology evidence="1">Single-pass membrane protein</topology>
    </subcellularLocation>
</comment>
<dbReference type="PANTHER" id="PTHR32282:SF15">
    <property type="entry name" value="PENICILLIN-BINDING PROTEIN 1C"/>
    <property type="match status" value="1"/>
</dbReference>
<evidence type="ECO:0000256" key="11">
    <source>
        <dbReference type="ARBA" id="ARBA00044770"/>
    </source>
</evidence>
<proteinExistence type="inferred from homology"/>
<keyword evidence="10" id="KW-0511">Multifunctional enzyme</keyword>
<dbReference type="GO" id="GO:0008955">
    <property type="term" value="F:peptidoglycan glycosyltransferase activity"/>
    <property type="evidence" value="ECO:0007669"/>
    <property type="project" value="UniProtKB-EC"/>
</dbReference>
<accession>A0A221KIR4</accession>
<evidence type="ECO:0000256" key="1">
    <source>
        <dbReference type="ARBA" id="ARBA00004377"/>
    </source>
</evidence>
<dbReference type="NCBIfam" id="TIGR02073">
    <property type="entry name" value="PBP_1c"/>
    <property type="match status" value="1"/>
</dbReference>
<dbReference type="GO" id="GO:0005886">
    <property type="term" value="C:plasma membrane"/>
    <property type="evidence" value="ECO:0007669"/>
    <property type="project" value="UniProtKB-SubCell"/>
</dbReference>
<dbReference type="UniPathway" id="UPA00219"/>
<dbReference type="InterPro" id="IPR050396">
    <property type="entry name" value="Glycosyltr_51/Transpeptidase"/>
</dbReference>
<dbReference type="Gene3D" id="3.40.710.10">
    <property type="entry name" value="DD-peptidase/beta-lactamase superfamily"/>
    <property type="match status" value="1"/>
</dbReference>
<evidence type="ECO:0000259" key="14">
    <source>
        <dbReference type="Pfam" id="PF00912"/>
    </source>
</evidence>
<dbReference type="Pfam" id="PF00912">
    <property type="entry name" value="Transgly"/>
    <property type="match status" value="1"/>
</dbReference>
<evidence type="ECO:0000256" key="3">
    <source>
        <dbReference type="ARBA" id="ARBA00007090"/>
    </source>
</evidence>
<evidence type="ECO:0000256" key="8">
    <source>
        <dbReference type="ARBA" id="ARBA00022679"/>
    </source>
</evidence>
<evidence type="ECO:0000259" key="15">
    <source>
        <dbReference type="Pfam" id="PF06832"/>
    </source>
</evidence>
<evidence type="ECO:0000313" key="16">
    <source>
        <dbReference type="EMBL" id="ASM78932.1"/>
    </source>
</evidence>
<dbReference type="InterPro" id="IPR011815">
    <property type="entry name" value="PBP_1c"/>
</dbReference>
<reference evidence="16 17" key="1">
    <citation type="submission" date="2017-07" db="EMBL/GenBank/DDBJ databases">
        <title>Complete Genome Sequence of the cosmetic ferment Vitreoscilla filiformis (ATCC15551).</title>
        <authorList>
            <person name="Contreras S."/>
            <person name="Sagory-Zalkind P."/>
            <person name="Blanquart H."/>
            <person name="Iltis A."/>
            <person name="Morand S.C."/>
        </authorList>
    </citation>
    <scope>NUCLEOTIDE SEQUENCE [LARGE SCALE GENOMIC DNA]</scope>
    <source>
        <strain evidence="16 17">ATCC 15551</strain>
    </source>
</reference>
<evidence type="ECO:0000256" key="6">
    <source>
        <dbReference type="ARBA" id="ARBA00022670"/>
    </source>
</evidence>
<dbReference type="InterPro" id="IPR012338">
    <property type="entry name" value="Beta-lactam/transpept-like"/>
</dbReference>
<feature type="domain" description="Glycosyl transferase family 51" evidence="14">
    <location>
        <begin position="59"/>
        <end position="231"/>
    </location>
</feature>
<organism evidence="16 17">
    <name type="scientific">Vitreoscilla filiformis</name>
    <dbReference type="NCBI Taxonomy" id="63"/>
    <lineage>
        <taxon>Bacteria</taxon>
        <taxon>Pseudomonadati</taxon>
        <taxon>Pseudomonadota</taxon>
        <taxon>Betaproteobacteria</taxon>
        <taxon>Neisseriales</taxon>
        <taxon>Neisseriaceae</taxon>
        <taxon>Vitreoscilla</taxon>
    </lineage>
</organism>
<feature type="domain" description="Penicillin-binding protein transpeptidase" evidence="13">
    <location>
        <begin position="340"/>
        <end position="576"/>
    </location>
</feature>
<dbReference type="Pfam" id="PF00905">
    <property type="entry name" value="Transpeptidase"/>
    <property type="match status" value="1"/>
</dbReference>
<dbReference type="InterPro" id="IPR001460">
    <property type="entry name" value="PCN-bd_Tpept"/>
</dbReference>
<evidence type="ECO:0000256" key="4">
    <source>
        <dbReference type="ARBA" id="ARBA00007739"/>
    </source>
</evidence>
<dbReference type="KEGG" id="vff:VITFI_CDS3155"/>